<sequence length="646" mass="72277">MKVTVIIVNYNVKYFLEVCLHSVMRAAEGMAVEVVVVDNNSTDTSCAMVREKFPSVTLIENIDNRGFSKANNQGVDIAMGEYILFLNPDTVMPEDFLVKTVAYMDAHPKAGSLGPRLIDGKGDFAPDGKKSFPSLSVAIFKTTGINKLFKKSPYFNKYYAVHIGERETAPVEVLSGCCMLVRRSAMDIAGGAFDEDYFMYCEDVDLSYRILKAGFENIYYPEVDLIHYKGESTKKMTLSYVRIFNEALVTFVKKHYSAKDARLFILFINIGIILRAVLGSLKTALKVLRMPLFDALILLGTLYGIKQFWVNEVKNIFPIPASSVYATFPVYALLWLVSLYFNGAYDSPYRPLKVIRGMLMGTIIILAYFGLLPAELRYSRAIIVFSGIVGTVGLLGLHEVLYRLGILKYIPYDKLPKRAVIVADETSYQQTADILQKVHYAPELSGRVSPTSERDNALAALPEMKQLLYTTGVNEVIFCVDGLSYLDVFKQMQECGDGYEYKIHLNGSQSFVGSNSSNTSGDLYTIDRSFNLSSFAMQRNKRLVDIVMSLLLLILFPFTFFLVKKPGTMFTNIFSVLSGGKTWVGYAPGTATNRLPALRPGALPPYNILAGYEPSDHVKLQINLAYAQHYTPATDIGLMMKNFRFL</sequence>
<dbReference type="Gene3D" id="3.90.550.10">
    <property type="entry name" value="Spore Coat Polysaccharide Biosynthesis Protein SpsA, Chain A"/>
    <property type="match status" value="1"/>
</dbReference>
<proteinExistence type="predicted"/>
<dbReference type="RefSeq" id="WP_105040259.1">
    <property type="nucleotide sequence ID" value="NZ_PPSL01000004.1"/>
</dbReference>
<accession>A0A2S7STJ2</accession>
<dbReference type="InterPro" id="IPR029044">
    <property type="entry name" value="Nucleotide-diphossugar_trans"/>
</dbReference>
<keyword evidence="1" id="KW-0812">Transmembrane</keyword>
<feature type="transmembrane region" description="Helical" evidence="1">
    <location>
        <begin position="378"/>
        <end position="397"/>
    </location>
</feature>
<dbReference type="AlphaFoldDB" id="A0A2S7STJ2"/>
<dbReference type="Proteomes" id="UP000239872">
    <property type="component" value="Unassembled WGS sequence"/>
</dbReference>
<keyword evidence="1" id="KW-1133">Transmembrane helix</keyword>
<evidence type="ECO:0000313" key="3">
    <source>
        <dbReference type="EMBL" id="PQJ10250.1"/>
    </source>
</evidence>
<evidence type="ECO:0000313" key="4">
    <source>
        <dbReference type="Proteomes" id="UP000239872"/>
    </source>
</evidence>
<dbReference type="PANTHER" id="PTHR43179">
    <property type="entry name" value="RHAMNOSYLTRANSFERASE WBBL"/>
    <property type="match status" value="1"/>
</dbReference>
<dbReference type="Pfam" id="PF00535">
    <property type="entry name" value="Glycos_transf_2"/>
    <property type="match status" value="1"/>
</dbReference>
<keyword evidence="4" id="KW-1185">Reference proteome</keyword>
<gene>
    <name evidence="3" type="ORF">CJD36_016320</name>
</gene>
<dbReference type="OrthoDB" id="9771846at2"/>
<dbReference type="CDD" id="cd04186">
    <property type="entry name" value="GT_2_like_c"/>
    <property type="match status" value="1"/>
</dbReference>
<evidence type="ECO:0000259" key="2">
    <source>
        <dbReference type="Pfam" id="PF00535"/>
    </source>
</evidence>
<organism evidence="3 4">
    <name type="scientific">Flavipsychrobacter stenotrophus</name>
    <dbReference type="NCBI Taxonomy" id="2077091"/>
    <lineage>
        <taxon>Bacteria</taxon>
        <taxon>Pseudomonadati</taxon>
        <taxon>Bacteroidota</taxon>
        <taxon>Chitinophagia</taxon>
        <taxon>Chitinophagales</taxon>
        <taxon>Chitinophagaceae</taxon>
        <taxon>Flavipsychrobacter</taxon>
    </lineage>
</organism>
<feature type="transmembrane region" description="Helical" evidence="1">
    <location>
        <begin position="354"/>
        <end position="372"/>
    </location>
</feature>
<dbReference type="InterPro" id="IPR001173">
    <property type="entry name" value="Glyco_trans_2-like"/>
</dbReference>
<dbReference type="GO" id="GO:0016740">
    <property type="term" value="F:transferase activity"/>
    <property type="evidence" value="ECO:0007669"/>
    <property type="project" value="UniProtKB-KW"/>
</dbReference>
<dbReference type="PANTHER" id="PTHR43179:SF7">
    <property type="entry name" value="RHAMNOSYLTRANSFERASE WBBL"/>
    <property type="match status" value="1"/>
</dbReference>
<comment type="caution">
    <text evidence="3">The sequence shown here is derived from an EMBL/GenBank/DDBJ whole genome shotgun (WGS) entry which is preliminary data.</text>
</comment>
<dbReference type="SUPFAM" id="SSF53448">
    <property type="entry name" value="Nucleotide-diphospho-sugar transferases"/>
    <property type="match status" value="1"/>
</dbReference>
<dbReference type="EMBL" id="PPSL01000004">
    <property type="protein sequence ID" value="PQJ10250.1"/>
    <property type="molecule type" value="Genomic_DNA"/>
</dbReference>
<protein>
    <submittedName>
        <fullName evidence="3">Glycosyl transferase family 2</fullName>
    </submittedName>
</protein>
<feature type="transmembrane region" description="Helical" evidence="1">
    <location>
        <begin position="261"/>
        <end position="278"/>
    </location>
</feature>
<reference evidence="3 4" key="1">
    <citation type="submission" date="2018-01" db="EMBL/GenBank/DDBJ databases">
        <title>A novel member of the phylum Bacteroidetes isolated from glacier ice.</title>
        <authorList>
            <person name="Liu Q."/>
            <person name="Xin Y.-H."/>
        </authorList>
    </citation>
    <scope>NUCLEOTIDE SEQUENCE [LARGE SCALE GENOMIC DNA]</scope>
    <source>
        <strain evidence="3 4">RB1R16</strain>
    </source>
</reference>
<feature type="domain" description="Glycosyltransferase 2-like" evidence="2">
    <location>
        <begin position="4"/>
        <end position="185"/>
    </location>
</feature>
<name>A0A2S7STJ2_9BACT</name>
<keyword evidence="1" id="KW-0472">Membrane</keyword>
<feature type="transmembrane region" description="Helical" evidence="1">
    <location>
        <begin position="543"/>
        <end position="563"/>
    </location>
</feature>
<evidence type="ECO:0000256" key="1">
    <source>
        <dbReference type="SAM" id="Phobius"/>
    </source>
</evidence>
<keyword evidence="3" id="KW-0808">Transferase</keyword>
<feature type="transmembrane region" description="Helical" evidence="1">
    <location>
        <begin position="322"/>
        <end position="342"/>
    </location>
</feature>